<dbReference type="InterPro" id="IPR003782">
    <property type="entry name" value="SCO1/SenC"/>
</dbReference>
<dbReference type="Proteomes" id="UP001054945">
    <property type="component" value="Unassembled WGS sequence"/>
</dbReference>
<evidence type="ECO:0000256" key="3">
    <source>
        <dbReference type="PIRSR" id="PIRSR603782-2"/>
    </source>
</evidence>
<keyword evidence="3" id="KW-1015">Disulfide bond</keyword>
<name>A0AAV4N9Q5_CAEEX</name>
<dbReference type="InterPro" id="IPR036249">
    <property type="entry name" value="Thioredoxin-like_sf"/>
</dbReference>
<evidence type="ECO:0000313" key="4">
    <source>
        <dbReference type="EMBL" id="GIX80426.1"/>
    </source>
</evidence>
<dbReference type="CDD" id="cd02968">
    <property type="entry name" value="SCO"/>
    <property type="match status" value="1"/>
</dbReference>
<feature type="disulfide bond" description="Redox-active" evidence="3">
    <location>
        <begin position="165"/>
        <end position="169"/>
    </location>
</feature>
<comment type="similarity">
    <text evidence="1">Belongs to the SCO1/2 family.</text>
</comment>
<gene>
    <name evidence="4" type="primary">SCO1</name>
    <name evidence="4" type="ORF">CEXT_121751</name>
</gene>
<dbReference type="PANTHER" id="PTHR12151:SF5">
    <property type="entry name" value="AT19154P"/>
    <property type="match status" value="1"/>
</dbReference>
<dbReference type="GO" id="GO:0005739">
    <property type="term" value="C:mitochondrion"/>
    <property type="evidence" value="ECO:0007669"/>
    <property type="project" value="GOC"/>
</dbReference>
<dbReference type="Pfam" id="PF02630">
    <property type="entry name" value="SCO1-SenC"/>
    <property type="match status" value="1"/>
</dbReference>
<keyword evidence="2" id="KW-0186">Copper</keyword>
<dbReference type="GO" id="GO:0046872">
    <property type="term" value="F:metal ion binding"/>
    <property type="evidence" value="ECO:0007669"/>
    <property type="project" value="UniProtKB-KW"/>
</dbReference>
<feature type="binding site" evidence="2">
    <location>
        <position position="169"/>
    </location>
    <ligand>
        <name>Cu cation</name>
        <dbReference type="ChEBI" id="CHEBI:23378"/>
    </ligand>
</feature>
<accession>A0AAV4N9Q5</accession>
<reference evidence="4 5" key="1">
    <citation type="submission" date="2021-06" db="EMBL/GenBank/DDBJ databases">
        <title>Caerostris extrusa draft genome.</title>
        <authorList>
            <person name="Kono N."/>
            <person name="Arakawa K."/>
        </authorList>
    </citation>
    <scope>NUCLEOTIDE SEQUENCE [LARGE SCALE GENOMIC DNA]</scope>
</reference>
<feature type="binding site" evidence="2">
    <location>
        <position position="256"/>
    </location>
    <ligand>
        <name>Cu cation</name>
        <dbReference type="ChEBI" id="CHEBI:23378"/>
    </ligand>
</feature>
<comment type="caution">
    <text evidence="4">The sequence shown here is derived from an EMBL/GenBank/DDBJ whole genome shotgun (WGS) entry which is preliminary data.</text>
</comment>
<dbReference type="FunFam" id="3.40.30.10:FF:000013">
    <property type="entry name" value="Blast:Protein SCO1 homolog, mitochondrial"/>
    <property type="match status" value="1"/>
</dbReference>
<dbReference type="Gene3D" id="3.40.30.10">
    <property type="entry name" value="Glutaredoxin"/>
    <property type="match status" value="1"/>
</dbReference>
<dbReference type="AlphaFoldDB" id="A0AAV4N9Q5"/>
<evidence type="ECO:0000256" key="1">
    <source>
        <dbReference type="ARBA" id="ARBA00010996"/>
    </source>
</evidence>
<feature type="binding site" evidence="2">
    <location>
        <position position="165"/>
    </location>
    <ligand>
        <name>Cu cation</name>
        <dbReference type="ChEBI" id="CHEBI:23378"/>
    </ligand>
</feature>
<organism evidence="4 5">
    <name type="scientific">Caerostris extrusa</name>
    <name type="common">Bark spider</name>
    <name type="synonym">Caerostris bankana</name>
    <dbReference type="NCBI Taxonomy" id="172846"/>
    <lineage>
        <taxon>Eukaryota</taxon>
        <taxon>Metazoa</taxon>
        <taxon>Ecdysozoa</taxon>
        <taxon>Arthropoda</taxon>
        <taxon>Chelicerata</taxon>
        <taxon>Arachnida</taxon>
        <taxon>Araneae</taxon>
        <taxon>Araneomorphae</taxon>
        <taxon>Entelegynae</taxon>
        <taxon>Araneoidea</taxon>
        <taxon>Araneidae</taxon>
        <taxon>Caerostris</taxon>
    </lineage>
</organism>
<evidence type="ECO:0000256" key="2">
    <source>
        <dbReference type="PIRSR" id="PIRSR603782-1"/>
    </source>
</evidence>
<dbReference type="EMBL" id="BPLR01020592">
    <property type="protein sequence ID" value="GIX80426.1"/>
    <property type="molecule type" value="Genomic_DNA"/>
</dbReference>
<dbReference type="SUPFAM" id="SSF52833">
    <property type="entry name" value="Thioredoxin-like"/>
    <property type="match status" value="1"/>
</dbReference>
<sequence>MFTARPTFSHNIIQRISSSASCKLYIRNVKPVTSSAVCCYATNHCFSNVTIKPKSSISVFNKICFNYTSKNFVHTSRRKKEWGKGKGPISWKTLFITLGVGGVFLATMQYVKKEKQAQLDKQRRRELGKAAIGGRFDLIDHTGQPKKSEDYFGNWLLVYFGFTHCPDICPEEIEKMITVIDDLHKTPKLPNVIPLFITVDPVRDNIEAVAKYVKEFSPKLIGLTGSKEKIHEVTKAFRVYYSEGPRDEDDDYIVDHTIITYLIDPDGEFVDYYGQTKTAEQVANAITIQMLKYKNAKNQNWF</sequence>
<keyword evidence="2" id="KW-0479">Metal-binding</keyword>
<keyword evidence="5" id="KW-1185">Reference proteome</keyword>
<evidence type="ECO:0000313" key="5">
    <source>
        <dbReference type="Proteomes" id="UP001054945"/>
    </source>
</evidence>
<protein>
    <submittedName>
        <fullName evidence="4">Protein SCO1 homolog, mitochondrial</fullName>
    </submittedName>
</protein>
<dbReference type="GO" id="GO:0033617">
    <property type="term" value="P:mitochondrial respiratory chain complex IV assembly"/>
    <property type="evidence" value="ECO:0007669"/>
    <property type="project" value="TreeGrafter"/>
</dbReference>
<dbReference type="PANTHER" id="PTHR12151">
    <property type="entry name" value="ELECTRON TRANSPORT PROTIN SCO1/SENC FAMILY MEMBER"/>
    <property type="match status" value="1"/>
</dbReference>
<proteinExistence type="inferred from homology"/>